<proteinExistence type="predicted"/>
<sequence length="105" mass="11889">MNISYRNIAMFQTTKTACPLANYVSANGVLMLIESALHHARDFKLHCNRDSVDYKESKNKSPRYCFAASKVRSHCTTKICIAERAKRRLYGDSRNHASGKIATYA</sequence>
<comment type="caution">
    <text evidence="1">The sequence shown here is derived from an EMBL/GenBank/DDBJ whole genome shotgun (WGS) entry which is preliminary data.</text>
</comment>
<evidence type="ECO:0000313" key="1">
    <source>
        <dbReference type="EMBL" id="KAL0125441.1"/>
    </source>
</evidence>
<organism evidence="1 2">
    <name type="scientific">Cardiocondyla obscurior</name>
    <dbReference type="NCBI Taxonomy" id="286306"/>
    <lineage>
        <taxon>Eukaryota</taxon>
        <taxon>Metazoa</taxon>
        <taxon>Ecdysozoa</taxon>
        <taxon>Arthropoda</taxon>
        <taxon>Hexapoda</taxon>
        <taxon>Insecta</taxon>
        <taxon>Pterygota</taxon>
        <taxon>Neoptera</taxon>
        <taxon>Endopterygota</taxon>
        <taxon>Hymenoptera</taxon>
        <taxon>Apocrita</taxon>
        <taxon>Aculeata</taxon>
        <taxon>Formicoidea</taxon>
        <taxon>Formicidae</taxon>
        <taxon>Myrmicinae</taxon>
        <taxon>Cardiocondyla</taxon>
    </lineage>
</organism>
<dbReference type="AlphaFoldDB" id="A0AAW2GDX1"/>
<dbReference type="Proteomes" id="UP001430953">
    <property type="component" value="Unassembled WGS sequence"/>
</dbReference>
<gene>
    <name evidence="1" type="ORF">PUN28_004514</name>
</gene>
<dbReference type="EMBL" id="JADYXP020000004">
    <property type="protein sequence ID" value="KAL0125441.1"/>
    <property type="molecule type" value="Genomic_DNA"/>
</dbReference>
<evidence type="ECO:0000313" key="2">
    <source>
        <dbReference type="Proteomes" id="UP001430953"/>
    </source>
</evidence>
<protein>
    <submittedName>
        <fullName evidence="1">Uncharacterized protein</fullName>
    </submittedName>
</protein>
<reference evidence="1 2" key="1">
    <citation type="submission" date="2023-03" db="EMBL/GenBank/DDBJ databases">
        <title>High recombination rates correlate with genetic variation in Cardiocondyla obscurior ants.</title>
        <authorList>
            <person name="Errbii M."/>
        </authorList>
    </citation>
    <scope>NUCLEOTIDE SEQUENCE [LARGE SCALE GENOMIC DNA]</scope>
    <source>
        <strain evidence="1">Alpha-2009</strain>
        <tissue evidence="1">Whole body</tissue>
    </source>
</reference>
<keyword evidence="2" id="KW-1185">Reference proteome</keyword>
<name>A0AAW2GDX1_9HYME</name>
<accession>A0AAW2GDX1</accession>